<dbReference type="Pfam" id="PF00560">
    <property type="entry name" value="LRR_1"/>
    <property type="match status" value="1"/>
</dbReference>
<evidence type="ECO:0000256" key="1">
    <source>
        <dbReference type="ARBA" id="ARBA00022614"/>
    </source>
</evidence>
<gene>
    <name evidence="4" type="ORF">NQ314_006794</name>
</gene>
<dbReference type="PANTHER" id="PTHR48051">
    <property type="match status" value="1"/>
</dbReference>
<reference evidence="4" key="1">
    <citation type="journal article" date="2023" name="Insect Mol. Biol.">
        <title>Genome sequencing provides insights into the evolution of gene families encoding plant cell wall-degrading enzymes in longhorned beetles.</title>
        <authorList>
            <person name="Shin N.R."/>
            <person name="Okamura Y."/>
            <person name="Kirsch R."/>
            <person name="Pauchet Y."/>
        </authorList>
    </citation>
    <scope>NUCLEOTIDE SEQUENCE</scope>
    <source>
        <strain evidence="4">RBIC_L_NR</strain>
    </source>
</reference>
<dbReference type="Gene3D" id="3.80.10.10">
    <property type="entry name" value="Ribonuclease Inhibitor"/>
    <property type="match status" value="2"/>
</dbReference>
<dbReference type="EMBL" id="JANEYF010001849">
    <property type="protein sequence ID" value="KAJ8955945.1"/>
    <property type="molecule type" value="Genomic_DNA"/>
</dbReference>
<sequence length="292" mass="33362">MNPVYDFIQRNRVIAKIEKAHCSKARNLALDDFDLTTFPDILLQCHDLYSLNIGHNKIIKLPNNILQLKSLQHLSLEYNNFDIFPDALKKPNAVKILWCNSCCLTSLPEELGGLTKLETFGARHNKITKLPDGICNLGNLRWLTLEDNNLYTVPQDFDKLQSLVHVNFNKNNFNFIPLRISKIKTLKYLHLQNNEFFSLPEITVVAMSHTKINLLNNPLQLEDNKIFSNIVTTGSENEVMDFLGHDSDSSSDNWDNSLDSSDLNYSATESSDSEEEEVLTDVPRLSKFLVTF</sequence>
<accession>A0AAV8YY42</accession>
<keyword evidence="2" id="KW-0677">Repeat</keyword>
<keyword evidence="5" id="KW-1185">Reference proteome</keyword>
<feature type="compositionally biased region" description="Low complexity" evidence="3">
    <location>
        <begin position="250"/>
        <end position="270"/>
    </location>
</feature>
<proteinExistence type="predicted"/>
<dbReference type="InterPro" id="IPR032675">
    <property type="entry name" value="LRR_dom_sf"/>
</dbReference>
<dbReference type="InterPro" id="IPR050216">
    <property type="entry name" value="LRR_domain-containing"/>
</dbReference>
<dbReference type="PANTHER" id="PTHR48051:SF48">
    <property type="entry name" value="MULTIFUNCTIONAL ROCO FAMILY SIGNALING REGULATOR 1"/>
    <property type="match status" value="1"/>
</dbReference>
<dbReference type="SMART" id="SM00369">
    <property type="entry name" value="LRR_TYP"/>
    <property type="match status" value="4"/>
</dbReference>
<evidence type="ECO:0000256" key="2">
    <source>
        <dbReference type="ARBA" id="ARBA00022737"/>
    </source>
</evidence>
<protein>
    <submittedName>
        <fullName evidence="4">Uncharacterized protein</fullName>
    </submittedName>
</protein>
<feature type="region of interest" description="Disordered" evidence="3">
    <location>
        <begin position="248"/>
        <end position="277"/>
    </location>
</feature>
<keyword evidence="1" id="KW-0433">Leucine-rich repeat</keyword>
<organism evidence="4 5">
    <name type="scientific">Rhamnusium bicolor</name>
    <dbReference type="NCBI Taxonomy" id="1586634"/>
    <lineage>
        <taxon>Eukaryota</taxon>
        <taxon>Metazoa</taxon>
        <taxon>Ecdysozoa</taxon>
        <taxon>Arthropoda</taxon>
        <taxon>Hexapoda</taxon>
        <taxon>Insecta</taxon>
        <taxon>Pterygota</taxon>
        <taxon>Neoptera</taxon>
        <taxon>Endopterygota</taxon>
        <taxon>Coleoptera</taxon>
        <taxon>Polyphaga</taxon>
        <taxon>Cucujiformia</taxon>
        <taxon>Chrysomeloidea</taxon>
        <taxon>Cerambycidae</taxon>
        <taxon>Lepturinae</taxon>
        <taxon>Rhagiini</taxon>
        <taxon>Rhamnusium</taxon>
    </lineage>
</organism>
<dbReference type="InterPro" id="IPR003591">
    <property type="entry name" value="Leu-rich_rpt_typical-subtyp"/>
</dbReference>
<dbReference type="SUPFAM" id="SSF52058">
    <property type="entry name" value="L domain-like"/>
    <property type="match status" value="1"/>
</dbReference>
<evidence type="ECO:0000313" key="5">
    <source>
        <dbReference type="Proteomes" id="UP001162156"/>
    </source>
</evidence>
<dbReference type="GO" id="GO:0005737">
    <property type="term" value="C:cytoplasm"/>
    <property type="evidence" value="ECO:0007669"/>
    <property type="project" value="TreeGrafter"/>
</dbReference>
<evidence type="ECO:0000313" key="4">
    <source>
        <dbReference type="EMBL" id="KAJ8955945.1"/>
    </source>
</evidence>
<comment type="caution">
    <text evidence="4">The sequence shown here is derived from an EMBL/GenBank/DDBJ whole genome shotgun (WGS) entry which is preliminary data.</text>
</comment>
<dbReference type="Proteomes" id="UP001162156">
    <property type="component" value="Unassembled WGS sequence"/>
</dbReference>
<dbReference type="AlphaFoldDB" id="A0AAV8YY42"/>
<evidence type="ECO:0000256" key="3">
    <source>
        <dbReference type="SAM" id="MobiDB-lite"/>
    </source>
</evidence>
<dbReference type="InterPro" id="IPR001611">
    <property type="entry name" value="Leu-rich_rpt"/>
</dbReference>
<name>A0AAV8YY42_9CUCU</name>